<evidence type="ECO:0000313" key="3">
    <source>
        <dbReference type="Proteomes" id="UP000306552"/>
    </source>
</evidence>
<dbReference type="RefSeq" id="WP_138932747.1">
    <property type="nucleotide sequence ID" value="NZ_SWMU01000005.1"/>
</dbReference>
<evidence type="ECO:0000259" key="1">
    <source>
        <dbReference type="Pfam" id="PF16363"/>
    </source>
</evidence>
<evidence type="ECO:0000313" key="2">
    <source>
        <dbReference type="EMBL" id="TKS55562.1"/>
    </source>
</evidence>
<dbReference type="PRINTS" id="PR01713">
    <property type="entry name" value="NUCEPIMERASE"/>
</dbReference>
<dbReference type="EMBL" id="SWMU01000005">
    <property type="protein sequence ID" value="TKS55562.1"/>
    <property type="molecule type" value="Genomic_DNA"/>
</dbReference>
<dbReference type="Gene3D" id="3.40.50.720">
    <property type="entry name" value="NAD(P)-binding Rossmann-like Domain"/>
    <property type="match status" value="1"/>
</dbReference>
<gene>
    <name evidence="2" type="ORF">FCN74_11465</name>
</gene>
<feature type="domain" description="NAD(P)-binding" evidence="1">
    <location>
        <begin position="4"/>
        <end position="303"/>
    </location>
</feature>
<dbReference type="InterPro" id="IPR016040">
    <property type="entry name" value="NAD(P)-bd_dom"/>
</dbReference>
<dbReference type="Proteomes" id="UP000306552">
    <property type="component" value="Unassembled WGS sequence"/>
</dbReference>
<accession>A0A4U5TP04</accession>
<dbReference type="OrthoDB" id="8967463at2"/>
<dbReference type="SUPFAM" id="SSF51735">
    <property type="entry name" value="NAD(P)-binding Rossmann-fold domains"/>
    <property type="match status" value="1"/>
</dbReference>
<reference evidence="2 3" key="1">
    <citation type="submission" date="2019-04" db="EMBL/GenBank/DDBJ databases">
        <title>Psychroflexus halotolerans sp. nov., isolated from a marine solar saltern.</title>
        <authorList>
            <person name="Feng X."/>
        </authorList>
    </citation>
    <scope>NUCLEOTIDE SEQUENCE [LARGE SCALE GENOMIC DNA]</scope>
    <source>
        <strain evidence="2 3">WDS2C27</strain>
    </source>
</reference>
<dbReference type="AlphaFoldDB" id="A0A4U5TP04"/>
<dbReference type="PANTHER" id="PTHR43000">
    <property type="entry name" value="DTDP-D-GLUCOSE 4,6-DEHYDRATASE-RELATED"/>
    <property type="match status" value="1"/>
</dbReference>
<organism evidence="2 3">
    <name type="scientific">Mesohalobacter halotolerans</name>
    <dbReference type="NCBI Taxonomy" id="1883405"/>
    <lineage>
        <taxon>Bacteria</taxon>
        <taxon>Pseudomonadati</taxon>
        <taxon>Bacteroidota</taxon>
        <taxon>Flavobacteriia</taxon>
        <taxon>Flavobacteriales</taxon>
        <taxon>Flavobacteriaceae</taxon>
        <taxon>Mesohalobacter</taxon>
    </lineage>
</organism>
<keyword evidence="3" id="KW-1185">Reference proteome</keyword>
<comment type="caution">
    <text evidence="2">The sequence shown here is derived from an EMBL/GenBank/DDBJ whole genome shotgun (WGS) entry which is preliminary data.</text>
</comment>
<name>A0A4U5TP04_9FLAO</name>
<dbReference type="Pfam" id="PF16363">
    <property type="entry name" value="GDP_Man_Dehyd"/>
    <property type="match status" value="1"/>
</dbReference>
<sequence length="316" mass="35906">MKVLVTGAAGFIGSHTAEYLALKDYKVYGLDNLSNYYDVSLKQHNAESITDTGVKFIKADLRFPEQYQDLDKDFDFIIHFAAQPGLSKDSTFQSYVDNNILATYQLIQFAKQQKHLKHFFNISTSSVYGKYARVSETVAPQPISSYGVTKLAAEQMVLSESRQQNLKASSFRLYSVYGPRERPDKLFTKLIECALNDKKFPLYEGSLKHFRSYTYVGDIVKGIYNALKVHNAIDGEIINLGHFEKHSTQEGILNVEKILKKHIQLDNLPARPGDQQETQAIIDKAKLLLNYQPKTSFKEGISKQVDWIQSQKKSSV</sequence>
<dbReference type="InterPro" id="IPR036291">
    <property type="entry name" value="NAD(P)-bd_dom_sf"/>
</dbReference>
<protein>
    <submittedName>
        <fullName evidence="2">NAD-dependent epimerase/dehydratase family protein</fullName>
    </submittedName>
</protein>
<proteinExistence type="predicted"/>